<evidence type="ECO:0000259" key="1">
    <source>
        <dbReference type="PROSITE" id="PS51725"/>
    </source>
</evidence>
<dbReference type="SUPFAM" id="SSF54909">
    <property type="entry name" value="Dimeric alpha+beta barrel"/>
    <property type="match status" value="1"/>
</dbReference>
<dbReference type="Proteomes" id="UP000580830">
    <property type="component" value="Unassembled WGS sequence"/>
</dbReference>
<evidence type="ECO:0000313" key="2">
    <source>
        <dbReference type="EMBL" id="HHW33630.1"/>
    </source>
</evidence>
<feature type="domain" description="ABM" evidence="1">
    <location>
        <begin position="2"/>
        <end position="96"/>
    </location>
</feature>
<dbReference type="PROSITE" id="PS51725">
    <property type="entry name" value="ABM"/>
    <property type="match status" value="1"/>
</dbReference>
<dbReference type="PANTHER" id="PTHR34474:SF2">
    <property type="entry name" value="SIGNAL TRANSDUCTION PROTEIN TRAP"/>
    <property type="match status" value="1"/>
</dbReference>
<gene>
    <name evidence="2" type="ORF">GXX24_05765</name>
</gene>
<dbReference type="InterPro" id="IPR011008">
    <property type="entry name" value="Dimeric_a/b-barrel"/>
</dbReference>
<comment type="caution">
    <text evidence="2">The sequence shown here is derived from an EMBL/GenBank/DDBJ whole genome shotgun (WGS) entry which is preliminary data.</text>
</comment>
<keyword evidence="2" id="KW-0503">Monooxygenase</keyword>
<protein>
    <submittedName>
        <fullName evidence="2">Antibiotic biosynthesis monooxygenase</fullName>
    </submittedName>
</protein>
<dbReference type="InterPro" id="IPR050404">
    <property type="entry name" value="Heme-degrading_MO"/>
</dbReference>
<dbReference type="GO" id="GO:0004497">
    <property type="term" value="F:monooxygenase activity"/>
    <property type="evidence" value="ECO:0007669"/>
    <property type="project" value="UniProtKB-KW"/>
</dbReference>
<dbReference type="Pfam" id="PF03992">
    <property type="entry name" value="ABM"/>
    <property type="match status" value="1"/>
</dbReference>
<reference evidence="2 3" key="1">
    <citation type="journal article" date="2020" name="Biotechnol. Biofuels">
        <title>New insights from the biogas microbiome by comprehensive genome-resolved metagenomics of nearly 1600 species originating from multiple anaerobic digesters.</title>
        <authorList>
            <person name="Campanaro S."/>
            <person name="Treu L."/>
            <person name="Rodriguez-R L.M."/>
            <person name="Kovalovszki A."/>
            <person name="Ziels R.M."/>
            <person name="Maus I."/>
            <person name="Zhu X."/>
            <person name="Kougias P.G."/>
            <person name="Basile A."/>
            <person name="Luo G."/>
            <person name="Schluter A."/>
            <person name="Konstantinidis K.T."/>
            <person name="Angelidaki I."/>
        </authorList>
    </citation>
    <scope>NUCLEOTIDE SEQUENCE [LARGE SCALE GENOMIC DNA]</scope>
    <source>
        <strain evidence="2">AS04akNAM_125</strain>
    </source>
</reference>
<dbReference type="AlphaFoldDB" id="A0A832QX79"/>
<dbReference type="EMBL" id="DULP01000084">
    <property type="protein sequence ID" value="HHW33630.1"/>
    <property type="molecule type" value="Genomic_DNA"/>
</dbReference>
<dbReference type="InterPro" id="IPR007138">
    <property type="entry name" value="ABM_dom"/>
</dbReference>
<keyword evidence="2" id="KW-0560">Oxidoreductase</keyword>
<dbReference type="Gene3D" id="3.30.70.100">
    <property type="match status" value="1"/>
</dbReference>
<proteinExistence type="predicted"/>
<sequence>MFIAMNRFTVPAENAAAFEQLWLNRDSRLKELPGFVQFHMLKGPEEDGARLYASHTVWETEDDFRNWTRSQQFRDAHTQAGEKRKLHSGAPRFEGFTAIQEILAGEG</sequence>
<name>A0A832QX79_9RHOB</name>
<accession>A0A832QX79</accession>
<dbReference type="RefSeq" id="WP_303729714.1">
    <property type="nucleotide sequence ID" value="NZ_DAOKYZ010000007.1"/>
</dbReference>
<evidence type="ECO:0000313" key="3">
    <source>
        <dbReference type="Proteomes" id="UP000580830"/>
    </source>
</evidence>
<organism evidence="2 3">
    <name type="scientific">Paracoccus solventivorans</name>
    <dbReference type="NCBI Taxonomy" id="53463"/>
    <lineage>
        <taxon>Bacteria</taxon>
        <taxon>Pseudomonadati</taxon>
        <taxon>Pseudomonadota</taxon>
        <taxon>Alphaproteobacteria</taxon>
        <taxon>Rhodobacterales</taxon>
        <taxon>Paracoccaceae</taxon>
        <taxon>Paracoccus</taxon>
    </lineage>
</organism>
<dbReference type="PANTHER" id="PTHR34474">
    <property type="entry name" value="SIGNAL TRANSDUCTION PROTEIN TRAP"/>
    <property type="match status" value="1"/>
</dbReference>